<proteinExistence type="predicted"/>
<keyword evidence="3" id="KW-1185">Reference proteome</keyword>
<evidence type="ECO:0000313" key="2">
    <source>
        <dbReference type="EMBL" id="KAJ7729956.1"/>
    </source>
</evidence>
<dbReference type="PRINTS" id="PR00364">
    <property type="entry name" value="DISEASERSIST"/>
</dbReference>
<dbReference type="Proteomes" id="UP001215598">
    <property type="component" value="Unassembled WGS sequence"/>
</dbReference>
<dbReference type="PANTHER" id="PTHR47691:SF3">
    <property type="entry name" value="HTH-TYPE TRANSCRIPTIONAL REGULATOR RV0890C-RELATED"/>
    <property type="match status" value="1"/>
</dbReference>
<dbReference type="GO" id="GO:0016787">
    <property type="term" value="F:hydrolase activity"/>
    <property type="evidence" value="ECO:0007669"/>
    <property type="project" value="UniProtKB-KW"/>
</dbReference>
<sequence>LPASPKIFHGRETEVQQIMDILCQKSARVVILGPGGMGKTSLALTVLHSDDTASKYVHRHFVSCHSSPSYAELASNIALHLGIDQGSNLGRKIAQHLAGKSASLLILDNFETPWETLEDRKDIEELLSLLADVPHLAILVTMRGAERPGKVNWTRPCPPPLAPLSGKAALQTFTDIVDGPEEDNAKVQDLLDLTGNLPLAVSLIANVAGYEGCDATLTRWRTESTRLLSDGYDKTSSLEISITMSLSSSRMDVEAQKLLSILSMLPDGLSEADLVQSNLPISNILRCKATLIRTSLAYTDHGRRLKVLVPVREYVYSIYPPSSGVKLAMREYFRTILELWDDSKQISSPSAIPQIPANLGNLKCLLSDAM</sequence>
<feature type="non-terminal residue" evidence="2">
    <location>
        <position position="1"/>
    </location>
</feature>
<keyword evidence="2" id="KW-0378">Hydrolase</keyword>
<organism evidence="2 3">
    <name type="scientific">Mycena metata</name>
    <dbReference type="NCBI Taxonomy" id="1033252"/>
    <lineage>
        <taxon>Eukaryota</taxon>
        <taxon>Fungi</taxon>
        <taxon>Dikarya</taxon>
        <taxon>Basidiomycota</taxon>
        <taxon>Agaricomycotina</taxon>
        <taxon>Agaricomycetes</taxon>
        <taxon>Agaricomycetidae</taxon>
        <taxon>Agaricales</taxon>
        <taxon>Marasmiineae</taxon>
        <taxon>Mycenaceae</taxon>
        <taxon>Mycena</taxon>
    </lineage>
</organism>
<protein>
    <submittedName>
        <fullName evidence="2">P-loop containing nucleoside triphosphate hydrolase protein</fullName>
    </submittedName>
</protein>
<feature type="non-terminal residue" evidence="2">
    <location>
        <position position="370"/>
    </location>
</feature>
<name>A0AAD7HYI3_9AGAR</name>
<evidence type="ECO:0000259" key="1">
    <source>
        <dbReference type="Pfam" id="PF20703"/>
    </source>
</evidence>
<dbReference type="AlphaFoldDB" id="A0AAD7HYI3"/>
<dbReference type="Gene3D" id="3.40.50.300">
    <property type="entry name" value="P-loop containing nucleotide triphosphate hydrolases"/>
    <property type="match status" value="1"/>
</dbReference>
<evidence type="ECO:0000313" key="3">
    <source>
        <dbReference type="Proteomes" id="UP001215598"/>
    </source>
</evidence>
<dbReference type="Pfam" id="PF20703">
    <property type="entry name" value="nSTAND1"/>
    <property type="match status" value="1"/>
</dbReference>
<dbReference type="EMBL" id="JARKIB010000162">
    <property type="protein sequence ID" value="KAJ7729956.1"/>
    <property type="molecule type" value="Genomic_DNA"/>
</dbReference>
<reference evidence="2" key="1">
    <citation type="submission" date="2023-03" db="EMBL/GenBank/DDBJ databases">
        <title>Massive genome expansion in bonnet fungi (Mycena s.s.) driven by repeated elements and novel gene families across ecological guilds.</title>
        <authorList>
            <consortium name="Lawrence Berkeley National Laboratory"/>
            <person name="Harder C.B."/>
            <person name="Miyauchi S."/>
            <person name="Viragh M."/>
            <person name="Kuo A."/>
            <person name="Thoen E."/>
            <person name="Andreopoulos B."/>
            <person name="Lu D."/>
            <person name="Skrede I."/>
            <person name="Drula E."/>
            <person name="Henrissat B."/>
            <person name="Morin E."/>
            <person name="Kohler A."/>
            <person name="Barry K."/>
            <person name="LaButti K."/>
            <person name="Morin E."/>
            <person name="Salamov A."/>
            <person name="Lipzen A."/>
            <person name="Mereny Z."/>
            <person name="Hegedus B."/>
            <person name="Baldrian P."/>
            <person name="Stursova M."/>
            <person name="Weitz H."/>
            <person name="Taylor A."/>
            <person name="Grigoriev I.V."/>
            <person name="Nagy L.G."/>
            <person name="Martin F."/>
            <person name="Kauserud H."/>
        </authorList>
    </citation>
    <scope>NUCLEOTIDE SEQUENCE</scope>
    <source>
        <strain evidence="2">CBHHK182m</strain>
    </source>
</reference>
<comment type="caution">
    <text evidence="2">The sequence shown here is derived from an EMBL/GenBank/DDBJ whole genome shotgun (WGS) entry which is preliminary data.</text>
</comment>
<accession>A0AAD7HYI3</accession>
<dbReference type="SUPFAM" id="SSF52540">
    <property type="entry name" value="P-loop containing nucleoside triphosphate hydrolases"/>
    <property type="match status" value="1"/>
</dbReference>
<dbReference type="InterPro" id="IPR027417">
    <property type="entry name" value="P-loop_NTPase"/>
</dbReference>
<gene>
    <name evidence="2" type="ORF">B0H16DRAFT_1775473</name>
</gene>
<dbReference type="InterPro" id="IPR049052">
    <property type="entry name" value="nSTAND1"/>
</dbReference>
<feature type="domain" description="Novel STAND NTPase 1" evidence="1">
    <location>
        <begin position="6"/>
        <end position="143"/>
    </location>
</feature>
<dbReference type="PANTHER" id="PTHR47691">
    <property type="entry name" value="REGULATOR-RELATED"/>
    <property type="match status" value="1"/>
</dbReference>